<evidence type="ECO:0000256" key="6">
    <source>
        <dbReference type="ARBA" id="ARBA00023121"/>
    </source>
</evidence>
<dbReference type="GO" id="GO:0034727">
    <property type="term" value="P:piecemeal microautophagy of the nucleus"/>
    <property type="evidence" value="ECO:0007669"/>
    <property type="project" value="TreeGrafter"/>
</dbReference>
<evidence type="ECO:0000256" key="7">
    <source>
        <dbReference type="ARBA" id="ARBA00023136"/>
    </source>
</evidence>
<organism evidence="9">
    <name type="scientific">Clastoptera arizonana</name>
    <name type="common">Arizona spittle bug</name>
    <dbReference type="NCBI Taxonomy" id="38151"/>
    <lineage>
        <taxon>Eukaryota</taxon>
        <taxon>Metazoa</taxon>
        <taxon>Ecdysozoa</taxon>
        <taxon>Arthropoda</taxon>
        <taxon>Hexapoda</taxon>
        <taxon>Insecta</taxon>
        <taxon>Pterygota</taxon>
        <taxon>Neoptera</taxon>
        <taxon>Paraneoptera</taxon>
        <taxon>Hemiptera</taxon>
        <taxon>Auchenorrhyncha</taxon>
        <taxon>Cercopoidea</taxon>
        <taxon>Clastopteridae</taxon>
        <taxon>Clastoptera</taxon>
    </lineage>
</organism>
<evidence type="ECO:0000256" key="4">
    <source>
        <dbReference type="ARBA" id="ARBA00022448"/>
    </source>
</evidence>
<name>A0A1B6EAX1_9HEMI</name>
<keyword evidence="6" id="KW-0446">Lipid-binding</keyword>
<dbReference type="SMART" id="SM00312">
    <property type="entry name" value="PX"/>
    <property type="match status" value="1"/>
</dbReference>
<reference evidence="9" key="1">
    <citation type="submission" date="2015-12" db="EMBL/GenBank/DDBJ databases">
        <title>De novo transcriptome assembly of four potential Pierce s Disease insect vectors from Arizona vineyards.</title>
        <authorList>
            <person name="Tassone E.E."/>
        </authorList>
    </citation>
    <scope>NUCLEOTIDE SEQUENCE</scope>
</reference>
<dbReference type="InterPro" id="IPR015404">
    <property type="entry name" value="Vps5_C"/>
</dbReference>
<evidence type="ECO:0000256" key="5">
    <source>
        <dbReference type="ARBA" id="ARBA00022490"/>
    </source>
</evidence>
<evidence type="ECO:0000313" key="9">
    <source>
        <dbReference type="EMBL" id="JAS35057.1"/>
    </source>
</evidence>
<comment type="similarity">
    <text evidence="3">Belongs to the sorting nexin family.</text>
</comment>
<evidence type="ECO:0000256" key="3">
    <source>
        <dbReference type="ARBA" id="ARBA00010883"/>
    </source>
</evidence>
<dbReference type="SUPFAM" id="SSF103657">
    <property type="entry name" value="BAR/IMD domain-like"/>
    <property type="match status" value="1"/>
</dbReference>
<dbReference type="Pfam" id="PF09325">
    <property type="entry name" value="Vps5"/>
    <property type="match status" value="1"/>
</dbReference>
<keyword evidence="7" id="KW-0472">Membrane</keyword>
<dbReference type="SUPFAM" id="SSF64268">
    <property type="entry name" value="PX domain"/>
    <property type="match status" value="1"/>
</dbReference>
<keyword evidence="5" id="KW-0963">Cytoplasm</keyword>
<dbReference type="PANTHER" id="PTHR45949:SF2">
    <property type="entry name" value="SORTING NEXIN-4"/>
    <property type="match status" value="1"/>
</dbReference>
<dbReference type="InterPro" id="IPR001683">
    <property type="entry name" value="PX_dom"/>
</dbReference>
<keyword evidence="4" id="KW-0813">Transport</keyword>
<sequence>MAYSEDTAILKISAENKTLVDLSIDSFSDVLNYCTSADEFMVVSPLVHNNNFFYLHKENLGQDVKDLVSQVDNPQKHLDTFETYITYRVVTNSSRKEYSETRYEVHRRYSDFLWLRMKLINEYPTFIVPPLPEKHTLLAQLDRYSRDFILCRMVLLNSYINRIVNHPIISYHSSVHLFLTAKPMEFSFHRKKSTSIIEKVTGPLQQLATGYKSRNHEPEFKKIEEYVNVLTYKLSNLVRIGDRIYKERKDYCEELQQLKPVLLNWAKIESYLHSPLHCIATMIETCSTSLHINLIQQFHSNFSQPIKEYELYIDAVKEALNRRDALQLDYELSVEEMGKKKIERNNLTENSSIISSRFNLWKSATDRLSRENKLDRLNLTIPDLNKTVELKHDNLEIGNEELRADIGRWKFEEKNDLKHVLYNLAEQHIQYYKECLEAWEKVLPFP</sequence>
<dbReference type="GO" id="GO:0000422">
    <property type="term" value="P:autophagy of mitochondrion"/>
    <property type="evidence" value="ECO:0007669"/>
    <property type="project" value="TreeGrafter"/>
</dbReference>
<dbReference type="PANTHER" id="PTHR45949">
    <property type="entry name" value="SORTING NEXIN-4"/>
    <property type="match status" value="1"/>
</dbReference>
<dbReference type="EMBL" id="GEDC01002241">
    <property type="protein sequence ID" value="JAS35057.1"/>
    <property type="molecule type" value="Transcribed_RNA"/>
</dbReference>
<dbReference type="GO" id="GO:0032456">
    <property type="term" value="P:endocytic recycling"/>
    <property type="evidence" value="ECO:0007669"/>
    <property type="project" value="TreeGrafter"/>
</dbReference>
<proteinExistence type="inferred from homology"/>
<dbReference type="GO" id="GO:0015031">
    <property type="term" value="P:protein transport"/>
    <property type="evidence" value="ECO:0007669"/>
    <property type="project" value="TreeGrafter"/>
</dbReference>
<dbReference type="GO" id="GO:0005769">
    <property type="term" value="C:early endosome"/>
    <property type="evidence" value="ECO:0007669"/>
    <property type="project" value="TreeGrafter"/>
</dbReference>
<evidence type="ECO:0000256" key="1">
    <source>
        <dbReference type="ARBA" id="ARBA00004184"/>
    </source>
</evidence>
<protein>
    <recommendedName>
        <fullName evidence="8">PX domain-containing protein</fullName>
    </recommendedName>
</protein>
<feature type="domain" description="PX" evidence="8">
    <location>
        <begin position="65"/>
        <end position="186"/>
    </location>
</feature>
<evidence type="ECO:0000256" key="2">
    <source>
        <dbReference type="ARBA" id="ARBA00004496"/>
    </source>
</evidence>
<gene>
    <name evidence="9" type="ORF">g.14770</name>
    <name evidence="10" type="ORF">g.14771</name>
</gene>
<evidence type="ECO:0000259" key="8">
    <source>
        <dbReference type="PROSITE" id="PS50195"/>
    </source>
</evidence>
<dbReference type="Gene3D" id="3.30.1520.10">
    <property type="entry name" value="Phox-like domain"/>
    <property type="match status" value="1"/>
</dbReference>
<dbReference type="InterPro" id="IPR036871">
    <property type="entry name" value="PX_dom_sf"/>
</dbReference>
<evidence type="ECO:0000313" key="10">
    <source>
        <dbReference type="EMBL" id="JAS35464.1"/>
    </source>
</evidence>
<dbReference type="AlphaFoldDB" id="A0A1B6EAX1"/>
<comment type="subcellular location">
    <subcellularLocation>
        <location evidence="2">Cytoplasm</location>
    </subcellularLocation>
    <subcellularLocation>
        <location evidence="1">Endomembrane system</location>
        <topology evidence="1">Peripheral membrane protein</topology>
    </subcellularLocation>
</comment>
<dbReference type="GO" id="GO:0035091">
    <property type="term" value="F:phosphatidylinositol binding"/>
    <property type="evidence" value="ECO:0007669"/>
    <property type="project" value="InterPro"/>
</dbReference>
<dbReference type="EMBL" id="GEDC01001834">
    <property type="protein sequence ID" value="JAS35464.1"/>
    <property type="molecule type" value="Transcribed_RNA"/>
</dbReference>
<dbReference type="Gene3D" id="1.20.1270.60">
    <property type="entry name" value="Arfaptin homology (AH) domain/BAR domain"/>
    <property type="match status" value="1"/>
</dbReference>
<dbReference type="Pfam" id="PF00787">
    <property type="entry name" value="PX"/>
    <property type="match status" value="1"/>
</dbReference>
<dbReference type="GO" id="GO:0000407">
    <property type="term" value="C:phagophore assembly site"/>
    <property type="evidence" value="ECO:0007669"/>
    <property type="project" value="TreeGrafter"/>
</dbReference>
<dbReference type="GO" id="GO:0061709">
    <property type="term" value="P:reticulophagy"/>
    <property type="evidence" value="ECO:0007669"/>
    <property type="project" value="TreeGrafter"/>
</dbReference>
<dbReference type="InterPro" id="IPR027267">
    <property type="entry name" value="AH/BAR_dom_sf"/>
</dbReference>
<accession>A0A1B6EAX1</accession>
<dbReference type="PROSITE" id="PS50195">
    <property type="entry name" value="PX"/>
    <property type="match status" value="1"/>
</dbReference>